<evidence type="ECO:0000256" key="3">
    <source>
        <dbReference type="ARBA" id="ARBA00006347"/>
    </source>
</evidence>
<name>A0AAJ7SDP7_9ACAR</name>
<dbReference type="InterPro" id="IPR036249">
    <property type="entry name" value="Thioredoxin-like_sf"/>
</dbReference>
<evidence type="ECO:0000259" key="14">
    <source>
        <dbReference type="PROSITE" id="PS51352"/>
    </source>
</evidence>
<evidence type="ECO:0000256" key="6">
    <source>
        <dbReference type="ARBA" id="ARBA00022737"/>
    </source>
</evidence>
<keyword evidence="5 13" id="KW-0732">Signal</keyword>
<proteinExistence type="inferred from homology"/>
<sequence>MRACIFIIGLLGVVFEANALYDSRDEVVELTPDTFSKRVLNGDQVWIVEFFAPWCGHCKNLASEYKKAARALKGIAGVGAVDADQHKSLPGQYGVRGFPTLKIFVPGNSKPIEYQGARTADGIADAVLRETKNLVNKKLGKSSGSGGSSSESGGSGNDKDVVQLTSENFRKLVLDSKDIWLVEFFAPWCGHCKKLAPHWAKAATQLKGQVKLGAVDSTVYQELALEYGVRGYPTIKYFPAGPKDSNSAEEYNGGRTADDIVAWASEKAAENAPPPEVVQLTNEKVLNAACSDNQLCIVAVLPHILDCQSSCRNDFITELKKLAEKYKKQKWGWVWSEAMAQPKVEEAFEIGGFGYPALAVMNSRKMKYSLMRGSFSFDGIKEFLREVSFGRGRSAPVAAAELPEVQSIEAWDGEDGKLDEPDDIDLSDVSLDEEENPAKNNEL</sequence>
<evidence type="ECO:0000256" key="2">
    <source>
        <dbReference type="ARBA" id="ARBA00004319"/>
    </source>
</evidence>
<keyword evidence="8" id="KW-1015">Disulfide bond</keyword>
<feature type="region of interest" description="Disordered" evidence="12">
    <location>
        <begin position="410"/>
        <end position="443"/>
    </location>
</feature>
<protein>
    <recommendedName>
        <fullName evidence="4">protein disulfide-isomerase</fullName>
        <ecNumber evidence="4">5.3.4.1</ecNumber>
    </recommendedName>
</protein>
<comment type="catalytic activity">
    <reaction evidence="1">
        <text>Catalyzes the rearrangement of -S-S- bonds in proteins.</text>
        <dbReference type="EC" id="5.3.4.1"/>
    </reaction>
</comment>
<keyword evidence="10" id="KW-0676">Redox-active center</keyword>
<dbReference type="GO" id="GO:0034976">
    <property type="term" value="P:response to endoplasmic reticulum stress"/>
    <property type="evidence" value="ECO:0007669"/>
    <property type="project" value="TreeGrafter"/>
</dbReference>
<feature type="compositionally biased region" description="Acidic residues" evidence="12">
    <location>
        <begin position="420"/>
        <end position="435"/>
    </location>
</feature>
<evidence type="ECO:0000256" key="7">
    <source>
        <dbReference type="ARBA" id="ARBA00022824"/>
    </source>
</evidence>
<dbReference type="PANTHER" id="PTHR45815">
    <property type="entry name" value="PROTEIN DISULFIDE-ISOMERASE A6"/>
    <property type="match status" value="1"/>
</dbReference>
<gene>
    <name evidence="16" type="primary">LOC100899829</name>
</gene>
<keyword evidence="9" id="KW-0413">Isomerase</keyword>
<evidence type="ECO:0000256" key="13">
    <source>
        <dbReference type="SAM" id="SignalP"/>
    </source>
</evidence>
<organism evidence="15 16">
    <name type="scientific">Galendromus occidentalis</name>
    <name type="common">western predatory mite</name>
    <dbReference type="NCBI Taxonomy" id="34638"/>
    <lineage>
        <taxon>Eukaryota</taxon>
        <taxon>Metazoa</taxon>
        <taxon>Ecdysozoa</taxon>
        <taxon>Arthropoda</taxon>
        <taxon>Chelicerata</taxon>
        <taxon>Arachnida</taxon>
        <taxon>Acari</taxon>
        <taxon>Parasitiformes</taxon>
        <taxon>Mesostigmata</taxon>
        <taxon>Gamasina</taxon>
        <taxon>Phytoseioidea</taxon>
        <taxon>Phytoseiidae</taxon>
        <taxon>Typhlodrominae</taxon>
        <taxon>Galendromus</taxon>
    </lineage>
</organism>
<dbReference type="GO" id="GO:0005788">
    <property type="term" value="C:endoplasmic reticulum lumen"/>
    <property type="evidence" value="ECO:0007669"/>
    <property type="project" value="UniProtKB-SubCell"/>
</dbReference>
<keyword evidence="7" id="KW-0256">Endoplasmic reticulum</keyword>
<evidence type="ECO:0000256" key="1">
    <source>
        <dbReference type="ARBA" id="ARBA00001182"/>
    </source>
</evidence>
<dbReference type="Gene3D" id="3.40.30.10">
    <property type="entry name" value="Glutaredoxin"/>
    <property type="match status" value="3"/>
</dbReference>
<accession>A0AAJ7SDP7</accession>
<feature type="region of interest" description="Disordered" evidence="12">
    <location>
        <begin position="138"/>
        <end position="160"/>
    </location>
</feature>
<dbReference type="NCBIfam" id="TIGR01126">
    <property type="entry name" value="pdi_dom"/>
    <property type="match status" value="1"/>
</dbReference>
<dbReference type="InterPro" id="IPR013766">
    <property type="entry name" value="Thioredoxin_domain"/>
</dbReference>
<dbReference type="AlphaFoldDB" id="A0AAJ7SDP7"/>
<feature type="domain" description="Thioredoxin" evidence="14">
    <location>
        <begin position="128"/>
        <end position="269"/>
    </location>
</feature>
<keyword evidence="15" id="KW-1185">Reference proteome</keyword>
<evidence type="ECO:0000256" key="5">
    <source>
        <dbReference type="ARBA" id="ARBA00022729"/>
    </source>
</evidence>
<reference evidence="16" key="1">
    <citation type="submission" date="2025-08" db="UniProtKB">
        <authorList>
            <consortium name="RefSeq"/>
        </authorList>
    </citation>
    <scope>IDENTIFICATION</scope>
</reference>
<feature type="chain" id="PRO_5042514693" description="protein disulfide-isomerase" evidence="13">
    <location>
        <begin position="20"/>
        <end position="443"/>
    </location>
</feature>
<dbReference type="GO" id="GO:0003756">
    <property type="term" value="F:protein disulfide isomerase activity"/>
    <property type="evidence" value="ECO:0007669"/>
    <property type="project" value="UniProtKB-EC"/>
</dbReference>
<evidence type="ECO:0000256" key="10">
    <source>
        <dbReference type="ARBA" id="ARBA00023284"/>
    </source>
</evidence>
<dbReference type="CDD" id="cd02983">
    <property type="entry name" value="P5_C"/>
    <property type="match status" value="1"/>
</dbReference>
<dbReference type="CDD" id="cd03001">
    <property type="entry name" value="PDI_a_P5"/>
    <property type="match status" value="2"/>
</dbReference>
<comment type="similarity">
    <text evidence="3 11">Belongs to the protein disulfide isomerase family.</text>
</comment>
<evidence type="ECO:0000256" key="4">
    <source>
        <dbReference type="ARBA" id="ARBA00012723"/>
    </source>
</evidence>
<dbReference type="FunFam" id="3.40.30.10:FF:000032">
    <property type="entry name" value="Protein disulfide-isomerase A6 homolog"/>
    <property type="match status" value="1"/>
</dbReference>
<feature type="domain" description="Thioredoxin" evidence="14">
    <location>
        <begin position="6"/>
        <end position="127"/>
    </location>
</feature>
<evidence type="ECO:0000313" key="16">
    <source>
        <dbReference type="RefSeq" id="XP_028966772.1"/>
    </source>
</evidence>
<dbReference type="InterPro" id="IPR005788">
    <property type="entry name" value="PDI_thioredoxin-like_dom"/>
</dbReference>
<dbReference type="Pfam" id="PF24541">
    <property type="entry name" value="Thioredox_PDIA6_C"/>
    <property type="match status" value="1"/>
</dbReference>
<dbReference type="RefSeq" id="XP_028966772.1">
    <property type="nucleotide sequence ID" value="XM_029110939.1"/>
</dbReference>
<dbReference type="InterPro" id="IPR017937">
    <property type="entry name" value="Thioredoxin_CS"/>
</dbReference>
<feature type="signal peptide" evidence="13">
    <location>
        <begin position="1"/>
        <end position="19"/>
    </location>
</feature>
<dbReference type="GeneID" id="100899829"/>
<evidence type="ECO:0000256" key="11">
    <source>
        <dbReference type="RuleBase" id="RU004208"/>
    </source>
</evidence>
<dbReference type="PROSITE" id="PS51352">
    <property type="entry name" value="THIOREDOXIN_2"/>
    <property type="match status" value="2"/>
</dbReference>
<dbReference type="PANTHER" id="PTHR45815:SF3">
    <property type="entry name" value="PROTEIN DISULFIDE-ISOMERASE A6"/>
    <property type="match status" value="1"/>
</dbReference>
<dbReference type="EC" id="5.3.4.1" evidence="4"/>
<dbReference type="Proteomes" id="UP000694867">
    <property type="component" value="Unplaced"/>
</dbReference>
<dbReference type="InterPro" id="IPR057305">
    <property type="entry name" value="Thioredox_PDIA6_C"/>
</dbReference>
<dbReference type="Pfam" id="PF00085">
    <property type="entry name" value="Thioredoxin"/>
    <property type="match status" value="2"/>
</dbReference>
<dbReference type="GO" id="GO:0015035">
    <property type="term" value="F:protein-disulfide reductase activity"/>
    <property type="evidence" value="ECO:0007669"/>
    <property type="project" value="TreeGrafter"/>
</dbReference>
<keyword evidence="6" id="KW-0677">Repeat</keyword>
<evidence type="ECO:0000256" key="9">
    <source>
        <dbReference type="ARBA" id="ARBA00023235"/>
    </source>
</evidence>
<comment type="subcellular location">
    <subcellularLocation>
        <location evidence="2">Endoplasmic reticulum lumen</location>
    </subcellularLocation>
</comment>
<dbReference type="PROSITE" id="PS00194">
    <property type="entry name" value="THIOREDOXIN_1"/>
    <property type="match status" value="2"/>
</dbReference>
<evidence type="ECO:0000256" key="12">
    <source>
        <dbReference type="SAM" id="MobiDB-lite"/>
    </source>
</evidence>
<evidence type="ECO:0000313" key="15">
    <source>
        <dbReference type="Proteomes" id="UP000694867"/>
    </source>
</evidence>
<evidence type="ECO:0000256" key="8">
    <source>
        <dbReference type="ARBA" id="ARBA00023157"/>
    </source>
</evidence>
<dbReference type="KEGG" id="goe:100899829"/>
<dbReference type="SUPFAM" id="SSF52833">
    <property type="entry name" value="Thioredoxin-like"/>
    <property type="match status" value="3"/>
</dbReference>
<dbReference type="PRINTS" id="PR00421">
    <property type="entry name" value="THIOREDOXIN"/>
</dbReference>